<dbReference type="InterPro" id="IPR024632">
    <property type="entry name" value="PLipase_D_C"/>
</dbReference>
<dbReference type="Pfam" id="PF00614">
    <property type="entry name" value="PLDc"/>
    <property type="match status" value="1"/>
</dbReference>
<evidence type="ECO:0000256" key="4">
    <source>
        <dbReference type="ARBA" id="ARBA00022614"/>
    </source>
</evidence>
<dbReference type="Pfam" id="PF12357">
    <property type="entry name" value="PLD_C"/>
    <property type="match status" value="1"/>
</dbReference>
<dbReference type="PANTHER" id="PTHR18896:SF137">
    <property type="entry name" value="PHOSPHOLIPASE D ALPHA 4"/>
    <property type="match status" value="1"/>
</dbReference>
<dbReference type="InterPro" id="IPR042197">
    <property type="entry name" value="Apaf_helical"/>
</dbReference>
<gene>
    <name evidence="15" type="ORF">STAS_31033</name>
</gene>
<organism evidence="15 16">
    <name type="scientific">Striga asiatica</name>
    <name type="common">Asiatic witchweed</name>
    <name type="synonym">Buchnera asiatica</name>
    <dbReference type="NCBI Taxonomy" id="4170"/>
    <lineage>
        <taxon>Eukaryota</taxon>
        <taxon>Viridiplantae</taxon>
        <taxon>Streptophyta</taxon>
        <taxon>Embryophyta</taxon>
        <taxon>Tracheophyta</taxon>
        <taxon>Spermatophyta</taxon>
        <taxon>Magnoliopsida</taxon>
        <taxon>eudicotyledons</taxon>
        <taxon>Gunneridae</taxon>
        <taxon>Pentapetalae</taxon>
        <taxon>asterids</taxon>
        <taxon>lamiids</taxon>
        <taxon>Lamiales</taxon>
        <taxon>Orobanchaceae</taxon>
        <taxon>Buchnereae</taxon>
        <taxon>Striga</taxon>
    </lineage>
</organism>
<evidence type="ECO:0000256" key="11">
    <source>
        <dbReference type="ARBA" id="ARBA00022840"/>
    </source>
</evidence>
<dbReference type="InterPro" id="IPR027417">
    <property type="entry name" value="P-loop_NTPase"/>
</dbReference>
<evidence type="ECO:0000313" key="15">
    <source>
        <dbReference type="EMBL" id="GER53504.1"/>
    </source>
</evidence>
<dbReference type="Gene3D" id="1.10.8.430">
    <property type="entry name" value="Helical domain of apoptotic protease-activating factors"/>
    <property type="match status" value="1"/>
</dbReference>
<evidence type="ECO:0000256" key="1">
    <source>
        <dbReference type="ARBA" id="ARBA00000798"/>
    </source>
</evidence>
<feature type="domain" description="PLD phosphodiesterase" evidence="14">
    <location>
        <begin position="552"/>
        <end position="579"/>
    </location>
</feature>
<evidence type="ECO:0000256" key="12">
    <source>
        <dbReference type="ARBA" id="ARBA00022963"/>
    </source>
</evidence>
<dbReference type="GO" id="GO:0004630">
    <property type="term" value="F:phospholipase D activity"/>
    <property type="evidence" value="ECO:0007669"/>
    <property type="project" value="UniProtKB-EC"/>
</dbReference>
<comment type="catalytic activity">
    <reaction evidence="1">
        <text>a 1,2-diacyl-sn-glycero-3-phosphocholine + H2O = a 1,2-diacyl-sn-glycero-3-phosphate + choline + H(+)</text>
        <dbReference type="Rhea" id="RHEA:14445"/>
        <dbReference type="ChEBI" id="CHEBI:15354"/>
        <dbReference type="ChEBI" id="CHEBI:15377"/>
        <dbReference type="ChEBI" id="CHEBI:15378"/>
        <dbReference type="ChEBI" id="CHEBI:57643"/>
        <dbReference type="ChEBI" id="CHEBI:58608"/>
        <dbReference type="EC" id="3.1.4.4"/>
    </reaction>
</comment>
<proteinExistence type="inferred from homology"/>
<dbReference type="PANTHER" id="PTHR18896">
    <property type="entry name" value="PHOSPHOLIPASE D"/>
    <property type="match status" value="1"/>
</dbReference>
<accession>A0A5A7RAV7</accession>
<evidence type="ECO:0000256" key="13">
    <source>
        <dbReference type="ARBA" id="ARBA00023098"/>
    </source>
</evidence>
<dbReference type="GO" id="GO:0046872">
    <property type="term" value="F:metal ion binding"/>
    <property type="evidence" value="ECO:0007669"/>
    <property type="project" value="UniProtKB-KW"/>
</dbReference>
<dbReference type="AlphaFoldDB" id="A0A5A7RAV7"/>
<protein>
    <recommendedName>
        <fullName evidence="3">phospholipase D</fullName>
        <ecNumber evidence="3">3.1.4.4</ecNumber>
    </recommendedName>
</protein>
<evidence type="ECO:0000256" key="5">
    <source>
        <dbReference type="ARBA" id="ARBA00022723"/>
    </source>
</evidence>
<dbReference type="Pfam" id="PF00931">
    <property type="entry name" value="NB-ARC"/>
    <property type="match status" value="1"/>
</dbReference>
<dbReference type="InterPro" id="IPR001736">
    <property type="entry name" value="PLipase_D/transphosphatidylase"/>
</dbReference>
<dbReference type="SMART" id="SM00155">
    <property type="entry name" value="PLDc"/>
    <property type="match status" value="3"/>
</dbReference>
<keyword evidence="5" id="KW-0479">Metal-binding</keyword>
<dbReference type="EC" id="3.1.4.4" evidence="3"/>
<dbReference type="EMBL" id="BKCP01010626">
    <property type="protein sequence ID" value="GER53504.1"/>
    <property type="molecule type" value="Genomic_DNA"/>
</dbReference>
<dbReference type="GO" id="GO:0006952">
    <property type="term" value="P:defense response"/>
    <property type="evidence" value="ECO:0007669"/>
    <property type="project" value="UniProtKB-KW"/>
</dbReference>
<keyword evidence="16" id="KW-1185">Reference proteome</keyword>
<dbReference type="OrthoDB" id="14911at2759"/>
<comment type="similarity">
    <text evidence="2">Belongs to the disease resistance NB-LRR family.</text>
</comment>
<evidence type="ECO:0000256" key="6">
    <source>
        <dbReference type="ARBA" id="ARBA00022737"/>
    </source>
</evidence>
<dbReference type="GO" id="GO:0009395">
    <property type="term" value="P:phospholipid catabolic process"/>
    <property type="evidence" value="ECO:0007669"/>
    <property type="project" value="TreeGrafter"/>
</dbReference>
<dbReference type="Proteomes" id="UP000325081">
    <property type="component" value="Unassembled WGS sequence"/>
</dbReference>
<dbReference type="SUPFAM" id="SSF52540">
    <property type="entry name" value="P-loop containing nucleoside triphosphate hydrolases"/>
    <property type="match status" value="1"/>
</dbReference>
<reference evidence="16" key="1">
    <citation type="journal article" date="2019" name="Curr. Biol.">
        <title>Genome Sequence of Striga asiatica Provides Insight into the Evolution of Plant Parasitism.</title>
        <authorList>
            <person name="Yoshida S."/>
            <person name="Kim S."/>
            <person name="Wafula E.K."/>
            <person name="Tanskanen J."/>
            <person name="Kim Y.M."/>
            <person name="Honaas L."/>
            <person name="Yang Z."/>
            <person name="Spallek T."/>
            <person name="Conn C.E."/>
            <person name="Ichihashi Y."/>
            <person name="Cheong K."/>
            <person name="Cui S."/>
            <person name="Der J.P."/>
            <person name="Gundlach H."/>
            <person name="Jiao Y."/>
            <person name="Hori C."/>
            <person name="Ishida J.K."/>
            <person name="Kasahara H."/>
            <person name="Kiba T."/>
            <person name="Kim M.S."/>
            <person name="Koo N."/>
            <person name="Laohavisit A."/>
            <person name="Lee Y.H."/>
            <person name="Lumba S."/>
            <person name="McCourt P."/>
            <person name="Mortimer J.C."/>
            <person name="Mutuku J.M."/>
            <person name="Nomura T."/>
            <person name="Sasaki-Sekimoto Y."/>
            <person name="Seto Y."/>
            <person name="Wang Y."/>
            <person name="Wakatake T."/>
            <person name="Sakakibara H."/>
            <person name="Demura T."/>
            <person name="Yamaguchi S."/>
            <person name="Yoneyama K."/>
            <person name="Manabe R.I."/>
            <person name="Nelson D.C."/>
            <person name="Schulman A.H."/>
            <person name="Timko M.P."/>
            <person name="dePamphilis C.W."/>
            <person name="Choi D."/>
            <person name="Shirasu K."/>
        </authorList>
    </citation>
    <scope>NUCLEOTIDE SEQUENCE [LARGE SCALE GENOMIC DNA]</scope>
    <source>
        <strain evidence="16">cv. UVA1</strain>
    </source>
</reference>
<dbReference type="SUPFAM" id="SSF56024">
    <property type="entry name" value="Phospholipase D/nuclease"/>
    <property type="match status" value="2"/>
</dbReference>
<dbReference type="InterPro" id="IPR015679">
    <property type="entry name" value="PLipase_D_fam"/>
</dbReference>
<dbReference type="InterPro" id="IPR002182">
    <property type="entry name" value="NB-ARC"/>
</dbReference>
<dbReference type="GO" id="GO:0043531">
    <property type="term" value="F:ADP binding"/>
    <property type="evidence" value="ECO:0007669"/>
    <property type="project" value="InterPro"/>
</dbReference>
<keyword evidence="13" id="KW-0443">Lipid metabolism</keyword>
<evidence type="ECO:0000259" key="14">
    <source>
        <dbReference type="PROSITE" id="PS50035"/>
    </source>
</evidence>
<evidence type="ECO:0000313" key="16">
    <source>
        <dbReference type="Proteomes" id="UP000325081"/>
    </source>
</evidence>
<evidence type="ECO:0000256" key="10">
    <source>
        <dbReference type="ARBA" id="ARBA00022837"/>
    </source>
</evidence>
<dbReference type="Gene3D" id="3.30.870.10">
    <property type="entry name" value="Endonuclease Chain A"/>
    <property type="match status" value="2"/>
</dbReference>
<dbReference type="FunFam" id="3.40.50.300:FF:001091">
    <property type="entry name" value="Probable disease resistance protein At1g61300"/>
    <property type="match status" value="1"/>
</dbReference>
<sequence length="1245" mass="141716">MAEKSKLLHGTLEITIFRATTYKPSVPFQLDGKKVAKTTREQGRIWNQTFQVLCAHPPDSKITITLKQKRSVLGSIDIEAHKLLGNSSLINGLFPLRKTNGMPSKALKLQFLVWFKPADSETGWDKALSTDGGYKGLKNASFPMRSNCGVTLYQDAHHGPTFRPPENLCGTVRKLWEDVYNAIDGAKHLLGELLKRKAEEGVAVRILLWDDETSLPFIKNKGIMKTHDEYTVSYFKHTKVVCRLCPRLHDKFPTAFTHHQKTITTDSRAREIVSFVGGLDLYDGRYDTTDHSLFRTLNDDESHYFDFYQTSLKGASLDKGGPREPWHDTHARVTGRAAWDVLSNFEQRWTRQCDPSLLVPTNSIRELTIIDGEQRRNWNVQVFRSIDRASIVDARFPVERSIHEAYVEAIRRAERFVYVENQYFVGGCHMWERNKNCGCGNLIPVEIALKIARKIRAGERFAAYIVVPMWPEGPPESESVQDILHWARETMKMMYGIVGEALTESGGKGHPRDYLNFFCLANRENEAKGEFAPPYSPHHGTNYWNAQRHRRFMVYVHSKLMIVDDAYLLIGSANVNQRSMDGKRDTEIAIGCYQTRNEEKNETGNGDVRAFRMSLWYEHTGIAEEIYREPQSLECVRKIRSIGDKMWKIYSQYEVQDMEGVHLVTYPVSITETGCVEDLVEGDGCFPDTKTPTVGGDDVGSSLRGSPSSLRLNNKIQAISENLNSNVDLLYEGLQKVTDEMEVIKNEVIEIQIQNLGIRKFSSPATDASFRGSPSSMGQTDNSMVGCDDVMTDVMDKLISGHSSRIIPIVGMGGIGKTTLPKNIYENQVIVEYFDLRCWATISQDYDSKEILFEILSKTDDSRENLIIGEKLHKTLYGRRYLVVMDDMWNIEAWNKVRFYFPNNGEGSRIMITTRLTDLAFELTGSCGLQKMSFLDNDCRWNLFCKTVFGEPCPSKLEKAGQRITKSGKGLPLSIKVIGGLPSKHKESREYWEYVMGNFNAVLNTEDDERCLKILSLSYMKLPIHLKPCFLYMAAFREDGVIPKSKLIKLNLILAHKLGLTGNIKSFKIHDLLRELCIKEAQKNKFMCIRRLVDDAYLMIGSANMNQTRNEENETGNGDIRAFRTSLCGISLEIVAEEYLQDLVDRNLVLVHKLGSTGNIKCCKLHLKESQKDKFLCIQRPHDPKIQRRIDFHTFALKVDFLWGVESSWEEMETKVGSLPQLQVLKQRLCQFGEQPVVNSSSSSA</sequence>
<evidence type="ECO:0000256" key="9">
    <source>
        <dbReference type="ARBA" id="ARBA00022821"/>
    </source>
</evidence>
<name>A0A5A7RAV7_STRAF</name>
<dbReference type="PROSITE" id="PS50035">
    <property type="entry name" value="PLD"/>
    <property type="match status" value="2"/>
</dbReference>
<keyword evidence="9" id="KW-0611">Plant defense</keyword>
<dbReference type="Gene3D" id="3.40.50.300">
    <property type="entry name" value="P-loop containing nucleotide triphosphate hydrolases"/>
    <property type="match status" value="1"/>
</dbReference>
<keyword evidence="10" id="KW-0106">Calcium</keyword>
<dbReference type="InterPro" id="IPR036388">
    <property type="entry name" value="WH-like_DNA-bd_sf"/>
</dbReference>
<evidence type="ECO:0000256" key="3">
    <source>
        <dbReference type="ARBA" id="ARBA00012027"/>
    </source>
</evidence>
<comment type="caution">
    <text evidence="15">The sequence shown here is derived from an EMBL/GenBank/DDBJ whole genome shotgun (WGS) entry which is preliminary data.</text>
</comment>
<evidence type="ECO:0000256" key="8">
    <source>
        <dbReference type="ARBA" id="ARBA00022801"/>
    </source>
</evidence>
<keyword evidence="11" id="KW-0067">ATP-binding</keyword>
<dbReference type="PRINTS" id="PR00364">
    <property type="entry name" value="DISEASERSIST"/>
</dbReference>
<keyword evidence="7" id="KW-0547">Nucleotide-binding</keyword>
<dbReference type="CDD" id="cd09142">
    <property type="entry name" value="PLDc_pPLD_like_2"/>
    <property type="match status" value="1"/>
</dbReference>
<dbReference type="Gene3D" id="1.10.10.10">
    <property type="entry name" value="Winged helix-like DNA-binding domain superfamily/Winged helix DNA-binding domain"/>
    <property type="match status" value="1"/>
</dbReference>
<feature type="domain" description="PLD phosphodiesterase" evidence="14">
    <location>
        <begin position="254"/>
        <end position="285"/>
    </location>
</feature>
<keyword evidence="4" id="KW-0433">Leucine-rich repeat</keyword>
<keyword evidence="8" id="KW-0378">Hydrolase</keyword>
<keyword evidence="6" id="KW-0677">Repeat</keyword>
<dbReference type="GO" id="GO:0005524">
    <property type="term" value="F:ATP binding"/>
    <property type="evidence" value="ECO:0007669"/>
    <property type="project" value="UniProtKB-KW"/>
</dbReference>
<evidence type="ECO:0000256" key="7">
    <source>
        <dbReference type="ARBA" id="ARBA00022741"/>
    </source>
</evidence>
<keyword evidence="12" id="KW-0442">Lipid degradation</keyword>
<dbReference type="GO" id="GO:0005886">
    <property type="term" value="C:plasma membrane"/>
    <property type="evidence" value="ECO:0007669"/>
    <property type="project" value="TreeGrafter"/>
</dbReference>
<evidence type="ECO:0000256" key="2">
    <source>
        <dbReference type="ARBA" id="ARBA00008894"/>
    </source>
</evidence>